<dbReference type="AlphaFoldDB" id="A0A8R1TQL6"/>
<organism evidence="2 3">
    <name type="scientific">Onchocerca volvulus</name>
    <dbReference type="NCBI Taxonomy" id="6282"/>
    <lineage>
        <taxon>Eukaryota</taxon>
        <taxon>Metazoa</taxon>
        <taxon>Ecdysozoa</taxon>
        <taxon>Nematoda</taxon>
        <taxon>Chromadorea</taxon>
        <taxon>Rhabditida</taxon>
        <taxon>Spirurina</taxon>
        <taxon>Spiruromorpha</taxon>
        <taxon>Filarioidea</taxon>
        <taxon>Onchocercidae</taxon>
        <taxon>Onchocerca</taxon>
    </lineage>
</organism>
<feature type="compositionally biased region" description="Polar residues" evidence="1">
    <location>
        <begin position="42"/>
        <end position="61"/>
    </location>
</feature>
<proteinExistence type="predicted"/>
<feature type="region of interest" description="Disordered" evidence="1">
    <location>
        <begin position="41"/>
        <end position="61"/>
    </location>
</feature>
<evidence type="ECO:0000256" key="1">
    <source>
        <dbReference type="SAM" id="MobiDB-lite"/>
    </source>
</evidence>
<name>A0A8R1TQL6_ONCVO</name>
<protein>
    <submittedName>
        <fullName evidence="2">Uncharacterized protein</fullName>
    </submittedName>
</protein>
<reference evidence="2" key="2">
    <citation type="submission" date="2022-06" db="UniProtKB">
        <authorList>
            <consortium name="EnsemblMetazoa"/>
        </authorList>
    </citation>
    <scope>IDENTIFICATION</scope>
</reference>
<evidence type="ECO:0000313" key="2">
    <source>
        <dbReference type="EnsemblMetazoa" id="OVOC2780.1"/>
    </source>
</evidence>
<accession>A0A8R1TQL6</accession>
<dbReference type="EMBL" id="CMVM020000076">
    <property type="status" value="NOT_ANNOTATED_CDS"/>
    <property type="molecule type" value="Genomic_DNA"/>
</dbReference>
<sequence length="61" mass="6893">MIDTLLSPNCGENKLCNECICSNLIILYAILEVLWREKLSSKRTSSELLCLSNPSSNFDKK</sequence>
<evidence type="ECO:0000313" key="3">
    <source>
        <dbReference type="Proteomes" id="UP000024404"/>
    </source>
</evidence>
<reference evidence="3" key="1">
    <citation type="submission" date="2013-10" db="EMBL/GenBank/DDBJ databases">
        <title>Genome sequencing of Onchocerca volvulus.</title>
        <authorList>
            <person name="Cotton J."/>
            <person name="Tsai J."/>
            <person name="Stanley E."/>
            <person name="Tracey A."/>
            <person name="Holroyd N."/>
            <person name="Lustigman S."/>
            <person name="Berriman M."/>
        </authorList>
    </citation>
    <scope>NUCLEOTIDE SEQUENCE</scope>
</reference>
<keyword evidence="3" id="KW-1185">Reference proteome</keyword>
<dbReference type="EnsemblMetazoa" id="OVOC2780.1">
    <property type="protein sequence ID" value="OVOC2780.1"/>
    <property type="gene ID" value="WBGene00239589"/>
</dbReference>
<dbReference type="Proteomes" id="UP000024404">
    <property type="component" value="Unassembled WGS sequence"/>
</dbReference>